<evidence type="ECO:0000256" key="4">
    <source>
        <dbReference type="ARBA" id="ARBA00022692"/>
    </source>
</evidence>
<comment type="similarity">
    <text evidence="2">Belongs to the oligopeptide OPT transporter family.</text>
</comment>
<evidence type="ECO:0000256" key="10">
    <source>
        <dbReference type="SAM" id="Phobius"/>
    </source>
</evidence>
<evidence type="ECO:0000256" key="6">
    <source>
        <dbReference type="ARBA" id="ARBA00022927"/>
    </source>
</evidence>
<proteinExistence type="inferred from homology"/>
<keyword evidence="8 10" id="KW-0472">Membrane</keyword>
<evidence type="ECO:0000256" key="2">
    <source>
        <dbReference type="ARBA" id="ARBA00008807"/>
    </source>
</evidence>
<dbReference type="OrthoDB" id="9986677at2759"/>
<dbReference type="InterPro" id="IPR004648">
    <property type="entry name" value="Oligpept_transpt"/>
</dbReference>
<dbReference type="AlphaFoldDB" id="A0A0L0N4V9"/>
<evidence type="ECO:0000256" key="5">
    <source>
        <dbReference type="ARBA" id="ARBA00022856"/>
    </source>
</evidence>
<feature type="transmembrane region" description="Helical" evidence="10">
    <location>
        <begin position="267"/>
        <end position="286"/>
    </location>
</feature>
<dbReference type="PANTHER" id="PTHR22601">
    <property type="entry name" value="ISP4 LIKE PROTEIN"/>
    <property type="match status" value="1"/>
</dbReference>
<evidence type="ECO:0000256" key="1">
    <source>
        <dbReference type="ARBA" id="ARBA00004141"/>
    </source>
</evidence>
<dbReference type="InterPro" id="IPR004813">
    <property type="entry name" value="OPT"/>
</dbReference>
<keyword evidence="7 10" id="KW-1133">Transmembrane helix</keyword>
<evidence type="ECO:0000256" key="8">
    <source>
        <dbReference type="ARBA" id="ARBA00023136"/>
    </source>
</evidence>
<keyword evidence="3" id="KW-0813">Transport</keyword>
<dbReference type="GO" id="GO:0015031">
    <property type="term" value="P:protein transport"/>
    <property type="evidence" value="ECO:0007669"/>
    <property type="project" value="UniProtKB-KW"/>
</dbReference>
<organism evidence="11 12">
    <name type="scientific">Tolypocladium ophioglossoides (strain CBS 100239)</name>
    <name type="common">Snaketongue truffleclub</name>
    <name type="synonym">Elaphocordyceps ophioglossoides</name>
    <dbReference type="NCBI Taxonomy" id="1163406"/>
    <lineage>
        <taxon>Eukaryota</taxon>
        <taxon>Fungi</taxon>
        <taxon>Dikarya</taxon>
        <taxon>Ascomycota</taxon>
        <taxon>Pezizomycotina</taxon>
        <taxon>Sordariomycetes</taxon>
        <taxon>Hypocreomycetidae</taxon>
        <taxon>Hypocreales</taxon>
        <taxon>Ophiocordycipitaceae</taxon>
        <taxon>Tolypocladium</taxon>
    </lineage>
</organism>
<feature type="compositionally biased region" description="Low complexity" evidence="9">
    <location>
        <begin position="27"/>
        <end position="44"/>
    </location>
</feature>
<evidence type="ECO:0000256" key="7">
    <source>
        <dbReference type="ARBA" id="ARBA00022989"/>
    </source>
</evidence>
<keyword evidence="4 10" id="KW-0812">Transmembrane</keyword>
<comment type="subcellular location">
    <subcellularLocation>
        <location evidence="1">Membrane</location>
        <topology evidence="1">Multi-pass membrane protein</topology>
    </subcellularLocation>
</comment>
<evidence type="ECO:0000313" key="12">
    <source>
        <dbReference type="Proteomes" id="UP000036947"/>
    </source>
</evidence>
<dbReference type="GO" id="GO:0016020">
    <property type="term" value="C:membrane"/>
    <property type="evidence" value="ECO:0007669"/>
    <property type="project" value="UniProtKB-SubCell"/>
</dbReference>
<gene>
    <name evidence="11" type="ORF">TOPH_06336</name>
</gene>
<evidence type="ECO:0000313" key="11">
    <source>
        <dbReference type="EMBL" id="KND89034.1"/>
    </source>
</evidence>
<sequence>MCYSYGCNCPQSLRLRSVASMILIGSNTSVKPPSSKPSANNASTQSVSHANGLKSSPFHRSHRRHPVAVPLLIRLPDTLLARVPLLGSAAQQGGQLYRRRVRRHGLPQPLARLVQHLVGGEPVLDALVDAGHHVFRICLQLLGAAARGEMGEPGQAGSRPHLEPRLLESVSILARNGTAYSLTKFLTPDVHLNQTAYDEYDEIYVGAQYRWNMFFDYARYASTLINSSFTELLERQRSSENGGGTKVTEQYLEQLNVLQRSYDEIPYWWFSALLLVSFVIITAILATNQLFIPDEPTLWLWPWGPLSWCRWDGCTLFPTFSYPLEPPKSSGTASSSTPSPDTRIPAVHLRMDANAAH</sequence>
<keyword evidence="12" id="KW-1185">Reference proteome</keyword>
<feature type="region of interest" description="Disordered" evidence="9">
    <location>
        <begin position="27"/>
        <end position="61"/>
    </location>
</feature>
<dbReference type="EMBL" id="LFRF01000021">
    <property type="protein sequence ID" value="KND89034.1"/>
    <property type="molecule type" value="Genomic_DNA"/>
</dbReference>
<dbReference type="Pfam" id="PF03169">
    <property type="entry name" value="OPT"/>
    <property type="match status" value="1"/>
</dbReference>
<comment type="caution">
    <text evidence="11">The sequence shown here is derived from an EMBL/GenBank/DDBJ whole genome shotgun (WGS) entry which is preliminary data.</text>
</comment>
<evidence type="ECO:0000256" key="3">
    <source>
        <dbReference type="ARBA" id="ARBA00022448"/>
    </source>
</evidence>
<accession>A0A0L0N4V9</accession>
<name>A0A0L0N4V9_TOLOC</name>
<keyword evidence="6" id="KW-0653">Protein transport</keyword>
<dbReference type="STRING" id="1163406.A0A0L0N4V9"/>
<dbReference type="Proteomes" id="UP000036947">
    <property type="component" value="Unassembled WGS sequence"/>
</dbReference>
<protein>
    <submittedName>
        <fullName evidence="11">Uncharacterized protein</fullName>
    </submittedName>
</protein>
<keyword evidence="5" id="KW-0571">Peptide transport</keyword>
<dbReference type="GO" id="GO:0035673">
    <property type="term" value="F:oligopeptide transmembrane transporter activity"/>
    <property type="evidence" value="ECO:0007669"/>
    <property type="project" value="InterPro"/>
</dbReference>
<reference evidence="11 12" key="1">
    <citation type="journal article" date="2015" name="BMC Genomics">
        <title>The genome of the truffle-parasite Tolypocladium ophioglossoides and the evolution of antifungal peptaibiotics.</title>
        <authorList>
            <person name="Quandt C.A."/>
            <person name="Bushley K.E."/>
            <person name="Spatafora J.W."/>
        </authorList>
    </citation>
    <scope>NUCLEOTIDE SEQUENCE [LARGE SCALE GENOMIC DNA]</scope>
    <source>
        <strain evidence="11 12">CBS 100239</strain>
    </source>
</reference>
<evidence type="ECO:0000256" key="9">
    <source>
        <dbReference type="SAM" id="MobiDB-lite"/>
    </source>
</evidence>